<accession>A0ABW9UTV9</accession>
<dbReference type="Gene3D" id="3.40.50.720">
    <property type="entry name" value="NAD(P)-binding Rossmann-like Domain"/>
    <property type="match status" value="1"/>
</dbReference>
<evidence type="ECO:0000256" key="1">
    <source>
        <dbReference type="ARBA" id="ARBA00006484"/>
    </source>
</evidence>
<dbReference type="EMBL" id="WTYO01000001">
    <property type="protein sequence ID" value="MXO67431.1"/>
    <property type="molecule type" value="Genomic_DNA"/>
</dbReference>
<proteinExistence type="inferred from homology"/>
<protein>
    <submittedName>
        <fullName evidence="3">SDR family oxidoreductase</fullName>
    </submittedName>
</protein>
<dbReference type="Pfam" id="PF13561">
    <property type="entry name" value="adh_short_C2"/>
    <property type="match status" value="1"/>
</dbReference>
<evidence type="ECO:0000313" key="4">
    <source>
        <dbReference type="Proteomes" id="UP000444401"/>
    </source>
</evidence>
<dbReference type="InterPro" id="IPR036291">
    <property type="entry name" value="NAD(P)-bd_dom_sf"/>
</dbReference>
<keyword evidence="4" id="KW-1185">Reference proteome</keyword>
<organism evidence="3 4">
    <name type="scientific">Pelagerythrobacter marinus</name>
    <dbReference type="NCBI Taxonomy" id="538382"/>
    <lineage>
        <taxon>Bacteria</taxon>
        <taxon>Pseudomonadati</taxon>
        <taxon>Pseudomonadota</taxon>
        <taxon>Alphaproteobacteria</taxon>
        <taxon>Sphingomonadales</taxon>
        <taxon>Erythrobacteraceae</taxon>
        <taxon>Pelagerythrobacter</taxon>
    </lineage>
</organism>
<comment type="similarity">
    <text evidence="1">Belongs to the short-chain dehydrogenases/reductases (SDR) family.</text>
</comment>
<dbReference type="PROSITE" id="PS00061">
    <property type="entry name" value="ADH_SHORT"/>
    <property type="match status" value="1"/>
</dbReference>
<evidence type="ECO:0000313" key="3">
    <source>
        <dbReference type="EMBL" id="MXO67431.1"/>
    </source>
</evidence>
<dbReference type="CDD" id="cd05233">
    <property type="entry name" value="SDR_c"/>
    <property type="match status" value="1"/>
</dbReference>
<dbReference type="PRINTS" id="PR00080">
    <property type="entry name" value="SDRFAMILY"/>
</dbReference>
<evidence type="ECO:0000256" key="2">
    <source>
        <dbReference type="ARBA" id="ARBA00023002"/>
    </source>
</evidence>
<name>A0ABW9UTV9_9SPHN</name>
<dbReference type="InterPro" id="IPR002347">
    <property type="entry name" value="SDR_fam"/>
</dbReference>
<dbReference type="PRINTS" id="PR00081">
    <property type="entry name" value="GDHRDH"/>
</dbReference>
<gene>
    <name evidence="3" type="ORF">GRI72_01115</name>
</gene>
<dbReference type="SUPFAM" id="SSF51735">
    <property type="entry name" value="NAD(P)-binding Rossmann-fold domains"/>
    <property type="match status" value="1"/>
</dbReference>
<dbReference type="PANTHER" id="PTHR24321">
    <property type="entry name" value="DEHYDROGENASES, SHORT CHAIN"/>
    <property type="match status" value="1"/>
</dbReference>
<dbReference type="PANTHER" id="PTHR24321:SF15">
    <property type="entry name" value="OXIDOREDUCTASE UCPA"/>
    <property type="match status" value="1"/>
</dbReference>
<sequence length="245" mass="24642">MITGAGSGIGKACAVEMAREGAEVLATDIDRESARSTARDSGPSASFLPLDVSREGDWIGLAQRVSGGGGLDVLINNAGIGIGGDITALDLADWRRQQAVNLDGAFLGIKHMLPLIRDTGSRGAIINIASVTGIRASATFVSYAASKGGLIALTRAVARQCAAAGDGIRVNAIAPGIIDTPMFGGLEGISPEQAAQARGSAETLVPLGRAGSPRDVAMAAIYLASDEAGYVTGVTLPVDGGLLTG</sequence>
<dbReference type="InterPro" id="IPR020904">
    <property type="entry name" value="Sc_DH/Rdtase_CS"/>
</dbReference>
<comment type="caution">
    <text evidence="3">The sequence shown here is derived from an EMBL/GenBank/DDBJ whole genome shotgun (WGS) entry which is preliminary data.</text>
</comment>
<dbReference type="Proteomes" id="UP000444401">
    <property type="component" value="Unassembled WGS sequence"/>
</dbReference>
<reference evidence="3 4" key="1">
    <citation type="submission" date="2019-12" db="EMBL/GenBank/DDBJ databases">
        <title>Genomic-based taxomic classification of the family Erythrobacteraceae.</title>
        <authorList>
            <person name="Xu L."/>
        </authorList>
    </citation>
    <scope>NUCLEOTIDE SEQUENCE [LARGE SCALE GENOMIC DNA]</scope>
    <source>
        <strain evidence="3 4">H32</strain>
    </source>
</reference>
<keyword evidence="2" id="KW-0560">Oxidoreductase</keyword>
<dbReference type="RefSeq" id="WP_160732089.1">
    <property type="nucleotide sequence ID" value="NZ_WTYO01000001.1"/>
</dbReference>